<reference evidence="1 2" key="1">
    <citation type="submission" date="2018-06" db="EMBL/GenBank/DDBJ databases">
        <authorList>
            <consortium name="Pathogen Informatics"/>
            <person name="Doyle S."/>
        </authorList>
    </citation>
    <scope>NUCLEOTIDE SEQUENCE [LARGE SCALE GENOMIC DNA]</scope>
    <source>
        <strain evidence="1 2">NCTC9854</strain>
    </source>
</reference>
<protein>
    <submittedName>
        <fullName evidence="1">Uncharacterized protein</fullName>
    </submittedName>
</protein>
<gene>
    <name evidence="1" type="ORF">NCTC9854_04572</name>
</gene>
<sequence length="41" mass="4835">MWESTGERLLTGITADGNLLWARLEIKVWHNGFHDVRLLRE</sequence>
<dbReference type="Proteomes" id="UP000254773">
    <property type="component" value="Unassembled WGS sequence"/>
</dbReference>
<proteinExistence type="predicted"/>
<evidence type="ECO:0000313" key="2">
    <source>
        <dbReference type="Proteomes" id="UP000254773"/>
    </source>
</evidence>
<name>A0A379TPL5_SALER</name>
<dbReference type="EMBL" id="UGWI01000003">
    <property type="protein sequence ID" value="SUG52461.1"/>
    <property type="molecule type" value="Genomic_DNA"/>
</dbReference>
<dbReference type="AlphaFoldDB" id="A0A379TPL5"/>
<organism evidence="1 2">
    <name type="scientific">Salmonella enterica</name>
    <name type="common">Salmonella choleraesuis</name>
    <dbReference type="NCBI Taxonomy" id="28901"/>
    <lineage>
        <taxon>Bacteria</taxon>
        <taxon>Pseudomonadati</taxon>
        <taxon>Pseudomonadota</taxon>
        <taxon>Gammaproteobacteria</taxon>
        <taxon>Enterobacterales</taxon>
        <taxon>Enterobacteriaceae</taxon>
        <taxon>Salmonella</taxon>
    </lineage>
</organism>
<evidence type="ECO:0000313" key="1">
    <source>
        <dbReference type="EMBL" id="SUG52461.1"/>
    </source>
</evidence>
<accession>A0A379TPL5</accession>